<feature type="transmembrane region" description="Helical" evidence="1">
    <location>
        <begin position="100"/>
        <end position="119"/>
    </location>
</feature>
<proteinExistence type="predicted"/>
<evidence type="ECO:0000256" key="1">
    <source>
        <dbReference type="SAM" id="Phobius"/>
    </source>
</evidence>
<dbReference type="EMBL" id="PVZC01000001">
    <property type="protein sequence ID" value="PRY02057.1"/>
    <property type="molecule type" value="Genomic_DNA"/>
</dbReference>
<name>A0A2T0QDP6_9ACTN</name>
<evidence type="ECO:0008006" key="4">
    <source>
        <dbReference type="Google" id="ProtNLM"/>
    </source>
</evidence>
<comment type="caution">
    <text evidence="2">The sequence shown here is derived from an EMBL/GenBank/DDBJ whole genome shotgun (WGS) entry which is preliminary data.</text>
</comment>
<dbReference type="RefSeq" id="WP_106238858.1">
    <property type="nucleotide sequence ID" value="NZ_PVZC01000001.1"/>
</dbReference>
<dbReference type="OrthoDB" id="3431631at2"/>
<sequence length="136" mass="13529">MPTSRPTPPLTLVAAAGLQAVEALALLGTAGYLAVEMLSGRSAGIGFSLPLLVLAVVAGAVLARVSWGLLRLNTWARTPVVLCQLLALPVGFTLVQGGQVAAGAVLLVVAVAALAMVFAPPTTSALFGGEDSGAAR</sequence>
<feature type="transmembrane region" description="Helical" evidence="1">
    <location>
        <begin position="74"/>
        <end position="94"/>
    </location>
</feature>
<feature type="transmembrane region" description="Helical" evidence="1">
    <location>
        <begin position="47"/>
        <end position="67"/>
    </location>
</feature>
<evidence type="ECO:0000313" key="3">
    <source>
        <dbReference type="Proteomes" id="UP000237846"/>
    </source>
</evidence>
<reference evidence="2 3" key="1">
    <citation type="submission" date="2018-03" db="EMBL/GenBank/DDBJ databases">
        <title>Genomic Encyclopedia of Archaeal and Bacterial Type Strains, Phase II (KMG-II): from individual species to whole genera.</title>
        <authorList>
            <person name="Goeker M."/>
        </authorList>
    </citation>
    <scope>NUCLEOTIDE SEQUENCE [LARGE SCALE GENOMIC DNA]</scope>
    <source>
        <strain evidence="2 3">DSM 45601</strain>
    </source>
</reference>
<keyword evidence="1" id="KW-0812">Transmembrane</keyword>
<keyword evidence="1" id="KW-0472">Membrane</keyword>
<organism evidence="2 3">
    <name type="scientific">Allonocardiopsis opalescens</name>
    <dbReference type="NCBI Taxonomy" id="1144618"/>
    <lineage>
        <taxon>Bacteria</taxon>
        <taxon>Bacillati</taxon>
        <taxon>Actinomycetota</taxon>
        <taxon>Actinomycetes</taxon>
        <taxon>Streptosporangiales</taxon>
        <taxon>Allonocardiopsis</taxon>
    </lineage>
</organism>
<evidence type="ECO:0000313" key="2">
    <source>
        <dbReference type="EMBL" id="PRY02057.1"/>
    </source>
</evidence>
<accession>A0A2T0QDP6</accession>
<protein>
    <recommendedName>
        <fullName evidence="4">Integral membrane protein</fullName>
    </recommendedName>
</protein>
<keyword evidence="3" id="KW-1185">Reference proteome</keyword>
<dbReference type="Proteomes" id="UP000237846">
    <property type="component" value="Unassembled WGS sequence"/>
</dbReference>
<keyword evidence="1" id="KW-1133">Transmembrane helix</keyword>
<dbReference type="AlphaFoldDB" id="A0A2T0QDP6"/>
<gene>
    <name evidence="2" type="ORF">CLV72_101657</name>
</gene>